<feature type="transmembrane region" description="Helical" evidence="1">
    <location>
        <begin position="59"/>
        <end position="84"/>
    </location>
</feature>
<dbReference type="InterPro" id="IPR013099">
    <property type="entry name" value="K_chnl_dom"/>
</dbReference>
<proteinExistence type="predicted"/>
<dbReference type="InParanoid" id="A0A6M4HDM7"/>
<gene>
    <name evidence="3" type="ORF">DSM104440_03530</name>
</gene>
<protein>
    <recommendedName>
        <fullName evidence="2">Potassium channel domain-containing protein</fullName>
    </recommendedName>
</protein>
<keyword evidence="1" id="KW-0472">Membrane</keyword>
<dbReference type="Gene3D" id="1.10.287.70">
    <property type="match status" value="1"/>
</dbReference>
<evidence type="ECO:0000313" key="3">
    <source>
        <dbReference type="EMBL" id="QJR16694.1"/>
    </source>
</evidence>
<evidence type="ECO:0000256" key="1">
    <source>
        <dbReference type="SAM" id="Phobius"/>
    </source>
</evidence>
<keyword evidence="1" id="KW-0812">Transmembrane</keyword>
<dbReference type="Proteomes" id="UP000503096">
    <property type="component" value="Chromosome"/>
</dbReference>
<dbReference type="SUPFAM" id="SSF81324">
    <property type="entry name" value="Voltage-gated potassium channels"/>
    <property type="match status" value="1"/>
</dbReference>
<dbReference type="Pfam" id="PF07885">
    <property type="entry name" value="Ion_trans_2"/>
    <property type="match status" value="1"/>
</dbReference>
<name>A0A6M4HDM7_9PROT</name>
<dbReference type="RefSeq" id="WP_171165025.1">
    <property type="nucleotide sequence ID" value="NZ_CP053073.1"/>
</dbReference>
<evidence type="ECO:0000259" key="2">
    <source>
        <dbReference type="Pfam" id="PF07885"/>
    </source>
</evidence>
<accession>A0A6M4HDM7</accession>
<feature type="domain" description="Potassium channel" evidence="2">
    <location>
        <begin position="9"/>
        <end position="80"/>
    </location>
</feature>
<keyword evidence="4" id="KW-1185">Reference proteome</keyword>
<dbReference type="AlphaFoldDB" id="A0A6M4HDM7"/>
<organism evidence="3 4">
    <name type="scientific">Usitatibacter palustris</name>
    <dbReference type="NCBI Taxonomy" id="2732487"/>
    <lineage>
        <taxon>Bacteria</taxon>
        <taxon>Pseudomonadati</taxon>
        <taxon>Pseudomonadota</taxon>
        <taxon>Betaproteobacteria</taxon>
        <taxon>Nitrosomonadales</taxon>
        <taxon>Usitatibacteraceae</taxon>
        <taxon>Usitatibacter</taxon>
    </lineage>
</organism>
<feature type="transmembrane region" description="Helical" evidence="1">
    <location>
        <begin position="31"/>
        <end position="47"/>
    </location>
</feature>
<reference evidence="3 4" key="1">
    <citation type="submission" date="2020-04" db="EMBL/GenBank/DDBJ databases">
        <title>Usitatibacter rugosus gen. nov., sp. nov. and Usitatibacter palustris sp. nov., novel members of Usitatibacteraceae fam. nov. within the order Nitrosomonadales isolated from soil.</title>
        <authorList>
            <person name="Huber K.J."/>
            <person name="Neumann-Schaal M."/>
            <person name="Geppert A."/>
            <person name="Luckner M."/>
            <person name="Wanner G."/>
            <person name="Overmann J."/>
        </authorList>
    </citation>
    <scope>NUCLEOTIDE SEQUENCE [LARGE SCALE GENOMIC DNA]</scope>
    <source>
        <strain evidence="3 4">Swamp67</strain>
    </source>
</reference>
<sequence>MTPDAQKMLLLLMVALGVVAGMNEGWSLQDSIYFAFVSGLTIGYGDLAPKTLLGRTLAIMIGVCGVLFTALLAGVAVKAIGAAADEGKMPP</sequence>
<keyword evidence="1" id="KW-1133">Transmembrane helix</keyword>
<dbReference type="EMBL" id="CP053073">
    <property type="protein sequence ID" value="QJR16694.1"/>
    <property type="molecule type" value="Genomic_DNA"/>
</dbReference>
<evidence type="ECO:0000313" key="4">
    <source>
        <dbReference type="Proteomes" id="UP000503096"/>
    </source>
</evidence>
<dbReference type="KEGG" id="upl:DSM104440_03530"/>